<feature type="compositionally biased region" description="Polar residues" evidence="1">
    <location>
        <begin position="341"/>
        <end position="350"/>
    </location>
</feature>
<dbReference type="EMBL" id="BPLR01009776">
    <property type="protein sequence ID" value="GIY34507.1"/>
    <property type="molecule type" value="Genomic_DNA"/>
</dbReference>
<dbReference type="AlphaFoldDB" id="A0AAV4SLY3"/>
<gene>
    <name evidence="2" type="ORF">CEXT_254121</name>
</gene>
<feature type="compositionally biased region" description="Acidic residues" evidence="1">
    <location>
        <begin position="216"/>
        <end position="235"/>
    </location>
</feature>
<reference evidence="2 3" key="1">
    <citation type="submission" date="2021-06" db="EMBL/GenBank/DDBJ databases">
        <title>Caerostris extrusa draft genome.</title>
        <authorList>
            <person name="Kono N."/>
            <person name="Arakawa K."/>
        </authorList>
    </citation>
    <scope>NUCLEOTIDE SEQUENCE [LARGE SCALE GENOMIC DNA]</scope>
</reference>
<feature type="compositionally biased region" description="Polar residues" evidence="1">
    <location>
        <begin position="610"/>
        <end position="628"/>
    </location>
</feature>
<feature type="region of interest" description="Disordered" evidence="1">
    <location>
        <begin position="678"/>
        <end position="741"/>
    </location>
</feature>
<name>A0AAV4SLY3_CAEEX</name>
<organism evidence="2 3">
    <name type="scientific">Caerostris extrusa</name>
    <name type="common">Bark spider</name>
    <name type="synonym">Caerostris bankana</name>
    <dbReference type="NCBI Taxonomy" id="172846"/>
    <lineage>
        <taxon>Eukaryota</taxon>
        <taxon>Metazoa</taxon>
        <taxon>Ecdysozoa</taxon>
        <taxon>Arthropoda</taxon>
        <taxon>Chelicerata</taxon>
        <taxon>Arachnida</taxon>
        <taxon>Araneae</taxon>
        <taxon>Araneomorphae</taxon>
        <taxon>Entelegynae</taxon>
        <taxon>Araneoidea</taxon>
        <taxon>Araneidae</taxon>
        <taxon>Caerostris</taxon>
    </lineage>
</organism>
<feature type="compositionally biased region" description="Basic and acidic residues" evidence="1">
    <location>
        <begin position="723"/>
        <end position="736"/>
    </location>
</feature>
<feature type="compositionally biased region" description="Low complexity" evidence="1">
    <location>
        <begin position="441"/>
        <end position="458"/>
    </location>
</feature>
<feature type="compositionally biased region" description="Polar residues" evidence="1">
    <location>
        <begin position="687"/>
        <end position="707"/>
    </location>
</feature>
<proteinExistence type="predicted"/>
<feature type="compositionally biased region" description="Basic and acidic residues" evidence="1">
    <location>
        <begin position="921"/>
        <end position="935"/>
    </location>
</feature>
<sequence length="1096" mass="121223">MGNRFSCKEKTIGLTMEYFGVKFRNQLEEIFRENLFLILSSENDLVRFAISSCTHVCKKPTKMSLLLLCTFIRELVRFWFKEKLCYRILDLCFVALDIVCRRHLKRHLRSLNATRRFCENVVESFESGKVGEVSAYLLEFEFYALERIKSSTFIHQSRLSFPPAETDLLRLYIKDFIPPNDDLEQSIDNSGSLNKELDSINVELNKEEDDLHFSDDDFFVSDDDGEISEHEEDDSCCSCSSCCEEDASEVKSTDNEQSFSEPNESSDTAENLLKPETCSDRKQSLSEAGETADSGKSLKDPSEICQSTLSASENEPGELNSELLSGTLQDASQLGRCGKSASKSKPSDCQQKLPEANETMPFEQNLFETTVSLDAGKESPETKQQTSDASFETRNLDNLPSIVEFPKCLKTSRSNYSPESFSIAPDDDSFKNILVTNKSIEFSESSPEASASAGSSKISVKKRKSIDNEENLLKTSKQTQNFESSPEASASVGSSKISVKKRKSIDNEENLLKMSKQTQNLENSPEASASVGSSQISVRKRKSIDNEQNLLEANEQTQNLETSPKKSRPSVICKISYLETPHSSQSSFDSSNLQITSNTSKCDECVKNSPLENLSSDSSQRFSTASTSYHRHNPPEIEQCTQDKNLLEKSEQTRNLKSSPEISRPSVIRKISFLETSHSSQSSLDSNNPQTTPNSSQCDEFVKNSSDSSRRFPTASTSYQKHNFSETKQSEGDRNLFESTEPSYFPKNIRKRSFDTYCTADKPTYSLEECPKTIKSPYTSLDMDKSAESSQTFEAGPSVRNIQGTVGATSQCEQELLKISKSLDTLESVSQTSKSKDSFKESSSKSKSTVNSLLRKVLLSGKTQTTQKDTTELTFSKITDAFLQSLHDASERQAYILQSSSRIKFRHGWQNITGTNTSRESLYRSPEKSELKDPLQNHPLTSESRDPSESLPGTSESRDPGESLPGTSESRDPGESLPGTSESRDPVVSLPGTSESRDPIDSLPGTSESTDSIDSLPGTTESTDSIDSILGTSESTDFIDSFPGMSESTDSIDSLPGTSESTDSSESLPGTCESADPSESLPGKSESTDPSESLPE</sequence>
<evidence type="ECO:0000313" key="3">
    <source>
        <dbReference type="Proteomes" id="UP001054945"/>
    </source>
</evidence>
<evidence type="ECO:0000256" key="1">
    <source>
        <dbReference type="SAM" id="MobiDB-lite"/>
    </source>
</evidence>
<feature type="compositionally biased region" description="Polar residues" evidence="1">
    <location>
        <begin position="1046"/>
        <end position="1068"/>
    </location>
</feature>
<keyword evidence="3" id="KW-1185">Reference proteome</keyword>
<feature type="compositionally biased region" description="Polar residues" evidence="1">
    <location>
        <begin position="382"/>
        <end position="396"/>
    </location>
</feature>
<feature type="region of interest" description="Disordered" evidence="1">
    <location>
        <begin position="916"/>
        <end position="1096"/>
    </location>
</feature>
<feature type="compositionally biased region" description="Polar residues" evidence="1">
    <location>
        <begin position="1004"/>
        <end position="1038"/>
    </location>
</feature>
<comment type="caution">
    <text evidence="2">The sequence shown here is derived from an EMBL/GenBank/DDBJ whole genome shotgun (WGS) entry which is preliminary data.</text>
</comment>
<feature type="compositionally biased region" description="Polar residues" evidence="1">
    <location>
        <begin position="546"/>
        <end position="562"/>
    </location>
</feature>
<accession>A0AAV4SLY3</accession>
<dbReference type="Proteomes" id="UP001054945">
    <property type="component" value="Unassembled WGS sequence"/>
</dbReference>
<feature type="region of interest" description="Disordered" evidence="1">
    <location>
        <begin position="215"/>
        <end position="237"/>
    </location>
</feature>
<feature type="compositionally biased region" description="Polar residues" evidence="1">
    <location>
        <begin position="515"/>
        <end position="537"/>
    </location>
</feature>
<feature type="compositionally biased region" description="Polar residues" evidence="1">
    <location>
        <begin position="322"/>
        <end position="332"/>
    </location>
</feature>
<feature type="region of interest" description="Disordered" evidence="1">
    <location>
        <begin position="441"/>
        <end position="570"/>
    </location>
</feature>
<feature type="region of interest" description="Disordered" evidence="1">
    <location>
        <begin position="609"/>
        <end position="644"/>
    </location>
</feature>
<feature type="compositionally biased region" description="Polar residues" evidence="1">
    <location>
        <begin position="473"/>
        <end position="482"/>
    </location>
</feature>
<feature type="compositionally biased region" description="Polar residues" evidence="1">
    <location>
        <begin position="304"/>
        <end position="313"/>
    </location>
</feature>
<feature type="compositionally biased region" description="Low complexity" evidence="1">
    <location>
        <begin position="483"/>
        <end position="497"/>
    </location>
</feature>
<feature type="region of interest" description="Disordered" evidence="1">
    <location>
        <begin position="251"/>
        <end position="396"/>
    </location>
</feature>
<protein>
    <submittedName>
        <fullName evidence="2">Uncharacterized protein</fullName>
    </submittedName>
</protein>
<feature type="compositionally biased region" description="Polar residues" evidence="1">
    <location>
        <begin position="255"/>
        <end position="269"/>
    </location>
</feature>
<evidence type="ECO:0000313" key="2">
    <source>
        <dbReference type="EMBL" id="GIY34507.1"/>
    </source>
</evidence>